<organism evidence="2">
    <name type="scientific">viral metagenome</name>
    <dbReference type="NCBI Taxonomy" id="1070528"/>
    <lineage>
        <taxon>unclassified sequences</taxon>
        <taxon>metagenomes</taxon>
        <taxon>organismal metagenomes</taxon>
    </lineage>
</organism>
<proteinExistence type="predicted"/>
<dbReference type="EMBL" id="MN740997">
    <property type="protein sequence ID" value="QHU22141.1"/>
    <property type="molecule type" value="Genomic_DNA"/>
</dbReference>
<accession>A0A6C0KY09</accession>
<keyword evidence="1" id="KW-0472">Membrane</keyword>
<feature type="transmembrane region" description="Helical" evidence="1">
    <location>
        <begin position="101"/>
        <end position="125"/>
    </location>
</feature>
<feature type="transmembrane region" description="Helical" evidence="1">
    <location>
        <begin position="44"/>
        <end position="65"/>
    </location>
</feature>
<dbReference type="AlphaFoldDB" id="A0A6C0KY09"/>
<feature type="transmembrane region" description="Helical" evidence="1">
    <location>
        <begin position="77"/>
        <end position="95"/>
    </location>
</feature>
<sequence>MALVWGLGLGLLDATFFGLARESYKSWSRLASPNATDADMTRVWTVLGGAGAVGGILAPLMYLWAAYSVGSLVEIHIYRCVVSVLVSLLLGAFVFQDTINGFRALGVLFSMLGLVLVLSSSAFAVKDKSI</sequence>
<keyword evidence="1" id="KW-1133">Transmembrane helix</keyword>
<evidence type="ECO:0008006" key="3">
    <source>
        <dbReference type="Google" id="ProtNLM"/>
    </source>
</evidence>
<evidence type="ECO:0000313" key="2">
    <source>
        <dbReference type="EMBL" id="QHU22141.1"/>
    </source>
</evidence>
<reference evidence="2" key="1">
    <citation type="journal article" date="2020" name="Nature">
        <title>Giant virus diversity and host interactions through global metagenomics.</title>
        <authorList>
            <person name="Schulz F."/>
            <person name="Roux S."/>
            <person name="Paez-Espino D."/>
            <person name="Jungbluth S."/>
            <person name="Walsh D.A."/>
            <person name="Denef V.J."/>
            <person name="McMahon K.D."/>
            <person name="Konstantinidis K.T."/>
            <person name="Eloe-Fadrosh E.A."/>
            <person name="Kyrpides N.C."/>
            <person name="Woyke T."/>
        </authorList>
    </citation>
    <scope>NUCLEOTIDE SEQUENCE</scope>
    <source>
        <strain evidence="2">GVMAG-S-3300013286-35</strain>
    </source>
</reference>
<protein>
    <recommendedName>
        <fullName evidence="3">EamA domain-containing protein</fullName>
    </recommendedName>
</protein>
<evidence type="ECO:0000256" key="1">
    <source>
        <dbReference type="SAM" id="Phobius"/>
    </source>
</evidence>
<name>A0A6C0KY09_9ZZZZ</name>
<keyword evidence="1" id="KW-0812">Transmembrane</keyword>